<dbReference type="EMBL" id="HG996473">
    <property type="protein sequence ID" value="CAG1855619.1"/>
    <property type="molecule type" value="Genomic_DNA"/>
</dbReference>
<dbReference type="InterPro" id="IPR011989">
    <property type="entry name" value="ARM-like"/>
</dbReference>
<dbReference type="OrthoDB" id="7537227at2759"/>
<dbReference type="SUPFAM" id="SSF48371">
    <property type="entry name" value="ARM repeat"/>
    <property type="match status" value="1"/>
</dbReference>
<name>A0A804JS62_MUSAM</name>
<keyword evidence="3" id="KW-1185">Reference proteome</keyword>
<proteinExistence type="predicted"/>
<dbReference type="Gramene" id="Ma07_t04620.1">
    <property type="protein sequence ID" value="Ma07_p04620.1"/>
    <property type="gene ID" value="Ma07_g04620"/>
</dbReference>
<dbReference type="InterPro" id="IPR016024">
    <property type="entry name" value="ARM-type_fold"/>
</dbReference>
<evidence type="ECO:0000313" key="1">
    <source>
        <dbReference type="EMBL" id="CAG1855619.1"/>
    </source>
</evidence>
<gene>
    <name evidence="1" type="ORF">GSMUA_50190.1</name>
</gene>
<evidence type="ECO:0000313" key="3">
    <source>
        <dbReference type="Proteomes" id="UP000012960"/>
    </source>
</evidence>
<accession>A0A804JS62</accession>
<dbReference type="AlphaFoldDB" id="A0A804JS62"/>
<dbReference type="Proteomes" id="UP000012960">
    <property type="component" value="Unplaced"/>
</dbReference>
<evidence type="ECO:0000313" key="2">
    <source>
        <dbReference type="EnsemblPlants" id="Ma07_p04620.1"/>
    </source>
</evidence>
<reference evidence="1" key="1">
    <citation type="submission" date="2021-03" db="EMBL/GenBank/DDBJ databases">
        <authorList>
            <consortium name="Genoscope - CEA"/>
            <person name="William W."/>
        </authorList>
    </citation>
    <scope>NUCLEOTIDE SEQUENCE</scope>
    <source>
        <strain evidence="1">Doubled-haploid Pahang</strain>
    </source>
</reference>
<dbReference type="Gene3D" id="1.25.10.10">
    <property type="entry name" value="Leucine-rich Repeat Variant"/>
    <property type="match status" value="1"/>
</dbReference>
<protein>
    <submittedName>
        <fullName evidence="1">(wild Malaysian banana) hypothetical protein</fullName>
    </submittedName>
</protein>
<dbReference type="EnsemblPlants" id="Ma07_t04620.1">
    <property type="protein sequence ID" value="Ma07_p04620.1"/>
    <property type="gene ID" value="Ma07_g04620"/>
</dbReference>
<reference evidence="2" key="2">
    <citation type="submission" date="2021-05" db="UniProtKB">
        <authorList>
            <consortium name="EnsemblPlants"/>
        </authorList>
    </citation>
    <scope>IDENTIFICATION</scope>
    <source>
        <strain evidence="2">subsp. malaccensis</strain>
    </source>
</reference>
<organism evidence="2 3">
    <name type="scientific">Musa acuminata subsp. malaccensis</name>
    <name type="common">Wild banana</name>
    <name type="synonym">Musa malaccensis</name>
    <dbReference type="NCBI Taxonomy" id="214687"/>
    <lineage>
        <taxon>Eukaryota</taxon>
        <taxon>Viridiplantae</taxon>
        <taxon>Streptophyta</taxon>
        <taxon>Embryophyta</taxon>
        <taxon>Tracheophyta</taxon>
        <taxon>Spermatophyta</taxon>
        <taxon>Magnoliopsida</taxon>
        <taxon>Liliopsida</taxon>
        <taxon>Zingiberales</taxon>
        <taxon>Musaceae</taxon>
        <taxon>Musa</taxon>
    </lineage>
</organism>
<dbReference type="InParanoid" id="A0A804JS62"/>
<sequence length="139" mass="15048">MSKKPLIATLVDLLDALDDVSFTSMKDMLKLLFSLVLYSLNNTALVELGIMPPLFAPMVKDGRRGLVGDTMAMITRVAGCDESMKAFRRVNGVNVLEDLVVGRSGRARQNATTMLSNIVKSDKAIGDRGEGSREGSGQR</sequence>